<feature type="domain" description="Putative restriction endonuclease" evidence="1">
    <location>
        <begin position="23"/>
        <end position="172"/>
    </location>
</feature>
<dbReference type="Proteomes" id="UP001216907">
    <property type="component" value="Unassembled WGS sequence"/>
</dbReference>
<name>A0ABT6FDU2_9BACT</name>
<dbReference type="EMBL" id="JARRAG010000002">
    <property type="protein sequence ID" value="MDG3005563.1"/>
    <property type="molecule type" value="Genomic_DNA"/>
</dbReference>
<organism evidence="2 3">
    <name type="scientific">Paludisphaera mucosa</name>
    <dbReference type="NCBI Taxonomy" id="3030827"/>
    <lineage>
        <taxon>Bacteria</taxon>
        <taxon>Pseudomonadati</taxon>
        <taxon>Planctomycetota</taxon>
        <taxon>Planctomycetia</taxon>
        <taxon>Isosphaerales</taxon>
        <taxon>Isosphaeraceae</taxon>
        <taxon>Paludisphaera</taxon>
    </lineage>
</organism>
<comment type="caution">
    <text evidence="2">The sequence shown here is derived from an EMBL/GenBank/DDBJ whole genome shotgun (WGS) entry which is preliminary data.</text>
</comment>
<keyword evidence="2" id="KW-0378">Hydrolase</keyword>
<keyword evidence="2" id="KW-0255">Endonuclease</keyword>
<dbReference type="InterPro" id="IPR008538">
    <property type="entry name" value="Uma2"/>
</dbReference>
<dbReference type="InterPro" id="IPR012296">
    <property type="entry name" value="Nuclease_put_TT1808"/>
</dbReference>
<reference evidence="2 3" key="1">
    <citation type="submission" date="2023-03" db="EMBL/GenBank/DDBJ databases">
        <title>Paludisphaera mucosa sp. nov. a novel planctomycete from northern fen.</title>
        <authorList>
            <person name="Ivanova A."/>
        </authorList>
    </citation>
    <scope>NUCLEOTIDE SEQUENCE [LARGE SCALE GENOMIC DNA]</scope>
    <source>
        <strain evidence="2 3">Pla2</strain>
    </source>
</reference>
<evidence type="ECO:0000259" key="1">
    <source>
        <dbReference type="Pfam" id="PF05685"/>
    </source>
</evidence>
<dbReference type="PANTHER" id="PTHR47152">
    <property type="entry name" value="SLR2084 PROTEIN-RELATED"/>
    <property type="match status" value="1"/>
</dbReference>
<dbReference type="RefSeq" id="WP_277861894.1">
    <property type="nucleotide sequence ID" value="NZ_JARRAG010000002.1"/>
</dbReference>
<evidence type="ECO:0000313" key="3">
    <source>
        <dbReference type="Proteomes" id="UP001216907"/>
    </source>
</evidence>
<protein>
    <submittedName>
        <fullName evidence="2">Uma2 family endonuclease</fullName>
    </submittedName>
</protein>
<proteinExistence type="predicted"/>
<dbReference type="Pfam" id="PF05685">
    <property type="entry name" value="Uma2"/>
    <property type="match status" value="1"/>
</dbReference>
<dbReference type="GO" id="GO:0004519">
    <property type="term" value="F:endonuclease activity"/>
    <property type="evidence" value="ECO:0007669"/>
    <property type="project" value="UniProtKB-KW"/>
</dbReference>
<keyword evidence="3" id="KW-1185">Reference proteome</keyword>
<accession>A0ABT6FDU2</accession>
<gene>
    <name evidence="2" type="ORF">PZE19_17385</name>
</gene>
<keyword evidence="2" id="KW-0540">Nuclease</keyword>
<evidence type="ECO:0000313" key="2">
    <source>
        <dbReference type="EMBL" id="MDG3005563.1"/>
    </source>
</evidence>
<dbReference type="InterPro" id="IPR011335">
    <property type="entry name" value="Restrct_endonuc-II-like"/>
</dbReference>
<dbReference type="Gene3D" id="3.90.1570.10">
    <property type="entry name" value="tt1808, chain A"/>
    <property type="match status" value="1"/>
</dbReference>
<sequence length="217" mass="24585">MSVTAERISTEGRRLVLHGVPWAHYETLLDMFAERGVRMAFDRGTLELMTPLPIHERYKSLFTRMIETLADELDVDYFSLGSTTFSSRALERGVEPDACFLIASAGRVADWRSYDPAADPPPDLAVEIDVTSDSRRRLGIYAALKVPEAWRFDGTELVVWTLQGEQYVSAPHSPTFPTAAIGRLAQFVRDYRSGTDRTWIKAFRRWVREDVAPRGEG</sequence>
<dbReference type="CDD" id="cd06260">
    <property type="entry name" value="DUF820-like"/>
    <property type="match status" value="1"/>
</dbReference>
<dbReference type="SUPFAM" id="SSF52980">
    <property type="entry name" value="Restriction endonuclease-like"/>
    <property type="match status" value="1"/>
</dbReference>